<reference evidence="4 5" key="1">
    <citation type="submission" date="2014-12" db="EMBL/GenBank/DDBJ databases">
        <title>Draft Genome Sequence of Pseudoalteromonas luteoviolacea HI1.</title>
        <authorList>
            <person name="Asahina A.Y."/>
            <person name="Hadfield M.G."/>
        </authorList>
    </citation>
    <scope>NUCLEOTIDE SEQUENCE [LARGE SCALE GENOMIC DNA]</scope>
    <source>
        <strain evidence="4 5">HI1</strain>
    </source>
</reference>
<dbReference type="AlphaFoldDB" id="A0A0C1MK84"/>
<evidence type="ECO:0000256" key="2">
    <source>
        <dbReference type="SAM" id="Phobius"/>
    </source>
</evidence>
<dbReference type="GO" id="GO:0004497">
    <property type="term" value="F:monooxygenase activity"/>
    <property type="evidence" value="ECO:0007669"/>
    <property type="project" value="UniProtKB-KW"/>
</dbReference>
<name>A0A0C1MK84_9GAMM</name>
<protein>
    <submittedName>
        <fullName evidence="4">VioA-tryptophan 2-monooxygenase</fullName>
    </submittedName>
</protein>
<dbReference type="InterPro" id="IPR036188">
    <property type="entry name" value="FAD/NAD-bd_sf"/>
</dbReference>
<evidence type="ECO:0000259" key="3">
    <source>
        <dbReference type="Pfam" id="PF01593"/>
    </source>
</evidence>
<comment type="similarity">
    <text evidence="1">Belongs to the flavin monoamine oxidase family.</text>
</comment>
<dbReference type="EMBL" id="JWIC01000005">
    <property type="protein sequence ID" value="KID57459.1"/>
    <property type="molecule type" value="Genomic_DNA"/>
</dbReference>
<keyword evidence="4" id="KW-0503">Monooxygenase</keyword>
<dbReference type="InterPro" id="IPR050703">
    <property type="entry name" value="Flavin_MAO"/>
</dbReference>
<dbReference type="RefSeq" id="WP_039609230.1">
    <property type="nucleotide sequence ID" value="NZ_JWIC01000005.1"/>
</dbReference>
<gene>
    <name evidence="4" type="ORF">JF50_09665</name>
</gene>
<evidence type="ECO:0000256" key="1">
    <source>
        <dbReference type="ARBA" id="ARBA00005995"/>
    </source>
</evidence>
<dbReference type="Gene3D" id="3.50.50.60">
    <property type="entry name" value="FAD/NAD(P)-binding domain"/>
    <property type="match status" value="1"/>
</dbReference>
<organism evidence="4 5">
    <name type="scientific">Pseudoalteromonas luteoviolacea</name>
    <dbReference type="NCBI Taxonomy" id="43657"/>
    <lineage>
        <taxon>Bacteria</taxon>
        <taxon>Pseudomonadati</taxon>
        <taxon>Pseudomonadota</taxon>
        <taxon>Gammaproteobacteria</taxon>
        <taxon>Alteromonadales</taxon>
        <taxon>Pseudoalteromonadaceae</taxon>
        <taxon>Pseudoalteromonas</taxon>
    </lineage>
</organism>
<keyword evidence="4" id="KW-0560">Oxidoreductase</keyword>
<comment type="caution">
    <text evidence="4">The sequence shown here is derived from an EMBL/GenBank/DDBJ whole genome shotgun (WGS) entry which is preliminary data.</text>
</comment>
<evidence type="ECO:0000313" key="5">
    <source>
        <dbReference type="Proteomes" id="UP000031327"/>
    </source>
</evidence>
<dbReference type="PANTHER" id="PTHR43563:SF1">
    <property type="entry name" value="AMINE OXIDASE [FLAVIN-CONTAINING] B"/>
    <property type="match status" value="1"/>
</dbReference>
<proteinExistence type="inferred from homology"/>
<dbReference type="OrthoDB" id="8697246at2"/>
<feature type="domain" description="Amine oxidase" evidence="3">
    <location>
        <begin position="15"/>
        <end position="413"/>
    </location>
</feature>
<evidence type="ECO:0000313" key="4">
    <source>
        <dbReference type="EMBL" id="KID57459.1"/>
    </source>
</evidence>
<keyword evidence="2" id="KW-1133">Transmembrane helix</keyword>
<dbReference type="SUPFAM" id="SSF51905">
    <property type="entry name" value="FAD/NAD(P)-binding domain"/>
    <property type="match status" value="1"/>
</dbReference>
<dbReference type="PANTHER" id="PTHR43563">
    <property type="entry name" value="AMINE OXIDASE"/>
    <property type="match status" value="1"/>
</dbReference>
<sequence>MTVRENTISIIGAGISGIICALTLAKSNECKKKTIRVYEHKNRVGGRAHAIKVNDHYVDLGAGRFSSGLHHNVKEQVKLLNLAYEKFPFTQLKRPQALHKSLKSILKNLKPLCDEHAHDSFEEFLTIYVGRNQAREMINALGYDSLSLPNITPHIAFDIIEKHPEIQGFSDNAGYEWFNLKEGFSALPERLYEQALAHGVEFYFGHELIEIEADSSTPSLKLLNDNQQEVVIDEGEMILTFPPTAMKKLNCGFPQDWSNYTYGSIPLFKGFLFYDTPWWQEMDLADHVVIANNPIRKLYFKDNRYVFFYTDSDYANFWRDATLKGEAHYLKTVKELMADALKCHVSQLPDPITHTYKHWVHGVEFSQESSPNHPKTLEHKKSHIISTSDAYTPHCGWMEGGIIAGTNAAKTVLERVRQRQVLNQKDYELAHV</sequence>
<keyword evidence="2" id="KW-0472">Membrane</keyword>
<feature type="transmembrane region" description="Helical" evidence="2">
    <location>
        <begin position="6"/>
        <end position="25"/>
    </location>
</feature>
<dbReference type="Proteomes" id="UP000031327">
    <property type="component" value="Unassembled WGS sequence"/>
</dbReference>
<dbReference type="InterPro" id="IPR002937">
    <property type="entry name" value="Amino_oxidase"/>
</dbReference>
<accession>A0A0C1MK84</accession>
<dbReference type="Pfam" id="PF01593">
    <property type="entry name" value="Amino_oxidase"/>
    <property type="match status" value="1"/>
</dbReference>
<keyword evidence="2" id="KW-0812">Transmembrane</keyword>